<evidence type="ECO:0008006" key="4">
    <source>
        <dbReference type="Google" id="ProtNLM"/>
    </source>
</evidence>
<keyword evidence="1" id="KW-1133">Transmembrane helix</keyword>
<evidence type="ECO:0000313" key="2">
    <source>
        <dbReference type="EMBL" id="MET4685167.1"/>
    </source>
</evidence>
<proteinExistence type="predicted"/>
<comment type="caution">
    <text evidence="2">The sequence shown here is derived from an EMBL/GenBank/DDBJ whole genome shotgun (WGS) entry which is preliminary data.</text>
</comment>
<organism evidence="2 3">
    <name type="scientific">Brevundimonas faecalis</name>
    <dbReference type="NCBI Taxonomy" id="947378"/>
    <lineage>
        <taxon>Bacteria</taxon>
        <taxon>Pseudomonadati</taxon>
        <taxon>Pseudomonadota</taxon>
        <taxon>Alphaproteobacteria</taxon>
        <taxon>Caulobacterales</taxon>
        <taxon>Caulobacteraceae</taxon>
        <taxon>Brevundimonas</taxon>
    </lineage>
</organism>
<protein>
    <recommendedName>
        <fullName evidence="4">MerC domain-containing protein</fullName>
    </recommendedName>
</protein>
<name>A0ABV2RGX5_9CAUL</name>
<dbReference type="Proteomes" id="UP001549313">
    <property type="component" value="Unassembled WGS sequence"/>
</dbReference>
<feature type="transmembrane region" description="Helical" evidence="1">
    <location>
        <begin position="45"/>
        <end position="63"/>
    </location>
</feature>
<keyword evidence="1" id="KW-0812">Transmembrane</keyword>
<feature type="transmembrane region" description="Helical" evidence="1">
    <location>
        <begin position="12"/>
        <end position="39"/>
    </location>
</feature>
<sequence>MPARIQTWGDAAAIGLSTLCMVHCLALPLIAASLPFLGLLAEAPWVHWAFAATAAPIAAWSLSRPMSDGRRNWTLLGLGNLGVVLLFLAAAEWPSHDLETPVTISGGLMLAAAHGLNWRKRSHDH</sequence>
<keyword evidence="1" id="KW-0472">Membrane</keyword>
<evidence type="ECO:0000313" key="3">
    <source>
        <dbReference type="Proteomes" id="UP001549313"/>
    </source>
</evidence>
<gene>
    <name evidence="2" type="ORF">ABIE19_003118</name>
</gene>
<dbReference type="Pfam" id="PF03203">
    <property type="entry name" value="MerC"/>
    <property type="match status" value="1"/>
</dbReference>
<dbReference type="RefSeq" id="WP_354090133.1">
    <property type="nucleotide sequence ID" value="NZ_JBEPTF010000005.1"/>
</dbReference>
<feature type="transmembrane region" description="Helical" evidence="1">
    <location>
        <begin position="100"/>
        <end position="118"/>
    </location>
</feature>
<dbReference type="EMBL" id="JBEPTF010000005">
    <property type="protein sequence ID" value="MET4685167.1"/>
    <property type="molecule type" value="Genomic_DNA"/>
</dbReference>
<accession>A0ABV2RGX5</accession>
<evidence type="ECO:0000256" key="1">
    <source>
        <dbReference type="SAM" id="Phobius"/>
    </source>
</evidence>
<reference evidence="2 3" key="1">
    <citation type="submission" date="2024-06" db="EMBL/GenBank/DDBJ databases">
        <title>Sorghum-associated microbial communities from plants grown in Nebraska, USA.</title>
        <authorList>
            <person name="Schachtman D."/>
        </authorList>
    </citation>
    <scope>NUCLEOTIDE SEQUENCE [LARGE SCALE GENOMIC DNA]</scope>
    <source>
        <strain evidence="2 3">2814</strain>
    </source>
</reference>
<keyword evidence="3" id="KW-1185">Reference proteome</keyword>
<dbReference type="InterPro" id="IPR004891">
    <property type="entry name" value="Mercury-R_MerC"/>
</dbReference>
<feature type="transmembrane region" description="Helical" evidence="1">
    <location>
        <begin position="75"/>
        <end position="94"/>
    </location>
</feature>